<dbReference type="RefSeq" id="WP_146487673.1">
    <property type="nucleotide sequence ID" value="NZ_VIGX01000007.1"/>
</dbReference>
<dbReference type="InterPro" id="IPR003615">
    <property type="entry name" value="HNH_nuc"/>
</dbReference>
<accession>A0A5C5S1Q5</accession>
<dbReference type="Proteomes" id="UP000319375">
    <property type="component" value="Unassembled WGS sequence"/>
</dbReference>
<feature type="domain" description="DUF222" evidence="2">
    <location>
        <begin position="55"/>
        <end position="278"/>
    </location>
</feature>
<evidence type="ECO:0000313" key="3">
    <source>
        <dbReference type="EMBL" id="TWS28211.1"/>
    </source>
</evidence>
<sequence length="618" mass="65955">MVNRIEGMTHSDDAFTLGRRVLSPLPSVFDGAVSGLSAAGALARLRVLTVEQNRLEAERSAVLTRLYELRDDARRVCEESSRRFVDDWDELVAEVGAALGAGRVAAGAAVHRGLDLRERCPRLFELFAAGAVSLSVVREVLRASAAVLDEDVAAAYDERIAVWLAARSGEAVTARAVADAAKAILVRLDADAARQTPPVAPRERLEFHARADGLVDLEAVMGKDQAIRLSAAVAPVARSVCREDGRTLGQRQVAALVALAEGYESLGCLCGRDDCDLRDARPRTGAVSQEVTALAVIVLNETDLAEVAPTATTDAPQRKAAPDGDPNLFTASPESEAGAAADTDDSADDAAAAPEGAHRPAPRPRPAEAQSTGAVVLTDDPGISGLVTVEHARELIAASSTRWRVLGRRDPATGEVHVRGAGGYRPTWYQLLVMRLTYPSCVFPGCSTPSGRCQADHVGEYDHDDPATGGPTTVAGKNTVGNLVPLCGFHHRIKTETGWLSDILPDGTVEWRHPTGGIYTVPPGTARELLPGLEKIIWDAPEPTRPPTPKNPGGLATAATRRAKARTALRAQNRLLRHRRHEQRNAAAETRAREQERAQAETAGEIYDDTAPLRPPPF</sequence>
<dbReference type="AlphaFoldDB" id="A0A5C5S1Q5"/>
<proteinExistence type="predicted"/>
<dbReference type="CDD" id="cd00085">
    <property type="entry name" value="HNHc"/>
    <property type="match status" value="1"/>
</dbReference>
<name>A0A5C5S1Q5_9ACTN</name>
<evidence type="ECO:0000313" key="4">
    <source>
        <dbReference type="Proteomes" id="UP000319375"/>
    </source>
</evidence>
<evidence type="ECO:0000256" key="1">
    <source>
        <dbReference type="SAM" id="MobiDB-lite"/>
    </source>
</evidence>
<dbReference type="InterPro" id="IPR003870">
    <property type="entry name" value="DUF222"/>
</dbReference>
<dbReference type="EMBL" id="VIGX01000007">
    <property type="protein sequence ID" value="TWS28211.1"/>
    <property type="molecule type" value="Genomic_DNA"/>
</dbReference>
<protein>
    <submittedName>
        <fullName evidence="3">DUF222 domain-containing protein</fullName>
    </submittedName>
</protein>
<feature type="region of interest" description="Disordered" evidence="1">
    <location>
        <begin position="308"/>
        <end position="372"/>
    </location>
</feature>
<organism evidence="3 4">
    <name type="scientific">Tsukamurella conjunctivitidis</name>
    <dbReference type="NCBI Taxonomy" id="2592068"/>
    <lineage>
        <taxon>Bacteria</taxon>
        <taxon>Bacillati</taxon>
        <taxon>Actinomycetota</taxon>
        <taxon>Actinomycetes</taxon>
        <taxon>Mycobacteriales</taxon>
        <taxon>Tsukamurellaceae</taxon>
        <taxon>Tsukamurella</taxon>
    </lineage>
</organism>
<dbReference type="OrthoDB" id="4775237at2"/>
<evidence type="ECO:0000259" key="2">
    <source>
        <dbReference type="Pfam" id="PF02720"/>
    </source>
</evidence>
<feature type="region of interest" description="Disordered" evidence="1">
    <location>
        <begin position="578"/>
        <end position="618"/>
    </location>
</feature>
<dbReference type="Pfam" id="PF02720">
    <property type="entry name" value="DUF222"/>
    <property type="match status" value="1"/>
</dbReference>
<reference evidence="3 4" key="1">
    <citation type="submission" date="2019-06" db="EMBL/GenBank/DDBJ databases">
        <title>Tsukamurella conjunctivitidis sp. nov., Tsukamurella assacharolytica sp. nov. and Tsukamurella sputae sp. nov. isolated from patients with conjunctivitis, bacteraemia (lymphoma) and respiratory infection (sputum) in Hong Kong.</title>
        <authorList>
            <person name="Teng J.L.L."/>
            <person name="Lee H.H."/>
            <person name="Fong J.Y.H."/>
            <person name="Fok K.M.N."/>
            <person name="Lau S.K.P."/>
            <person name="Woo P.C.Y."/>
        </authorList>
    </citation>
    <scope>NUCLEOTIDE SEQUENCE [LARGE SCALE GENOMIC DNA]</scope>
    <source>
        <strain evidence="3 4">HKU72</strain>
    </source>
</reference>
<gene>
    <name evidence="3" type="ORF">FK530_14105</name>
</gene>
<comment type="caution">
    <text evidence="3">The sequence shown here is derived from an EMBL/GenBank/DDBJ whole genome shotgun (WGS) entry which is preliminary data.</text>
</comment>
<keyword evidence="4" id="KW-1185">Reference proteome</keyword>
<feature type="compositionally biased region" description="Basic and acidic residues" evidence="1">
    <location>
        <begin position="590"/>
        <end position="599"/>
    </location>
</feature>